<organism evidence="2 3">
    <name type="scientific">Cladobotryum mycophilum</name>
    <dbReference type="NCBI Taxonomy" id="491253"/>
    <lineage>
        <taxon>Eukaryota</taxon>
        <taxon>Fungi</taxon>
        <taxon>Dikarya</taxon>
        <taxon>Ascomycota</taxon>
        <taxon>Pezizomycotina</taxon>
        <taxon>Sordariomycetes</taxon>
        <taxon>Hypocreomycetidae</taxon>
        <taxon>Hypocreales</taxon>
        <taxon>Hypocreaceae</taxon>
        <taxon>Cladobotryum</taxon>
    </lineage>
</organism>
<dbReference type="InterPro" id="IPR054695">
    <property type="entry name" value="Pierisin-like_dom"/>
</dbReference>
<reference evidence="2 3" key="1">
    <citation type="submission" date="2024-01" db="EMBL/GenBank/DDBJ databases">
        <title>Complete genome of Cladobotryum mycophilum ATHUM6906.</title>
        <authorList>
            <person name="Christinaki A.C."/>
            <person name="Myridakis A.I."/>
            <person name="Kouvelis V.N."/>
        </authorList>
    </citation>
    <scope>NUCLEOTIDE SEQUENCE [LARGE SCALE GENOMIC DNA]</scope>
    <source>
        <strain evidence="2 3">ATHUM6906</strain>
    </source>
</reference>
<keyword evidence="3" id="KW-1185">Reference proteome</keyword>
<dbReference type="EMBL" id="JAVFKD010000001">
    <property type="protein sequence ID" value="KAK5998524.1"/>
    <property type="molecule type" value="Genomic_DNA"/>
</dbReference>
<protein>
    <submittedName>
        <fullName evidence="2">NAD--DNA ADP-ribosyltransferase</fullName>
    </submittedName>
</protein>
<sequence>MSGSFNPDLFLAATLDWQERVDLWDVFRRINSYFTNGVTWRPDTLRDFRSVQVPSSAQRLVRWDGRHPSDIFRGGFEPRGDDDSQYNLAEYVRNNQPSPFVSTARCFSQNNCLMRWRPFQTPFARNRAGFEYEVFAYGGIDVNECLGRHQYQGQNEILFPGGIRREFIRSALEYDGSGNYVRYWINEQFDPSANGPNHSPLPYHLPNHLFPDGVEVAFYHEDEDQHPELEPNGRRWMRGAGEDDNTDDFMIADGQLQEIIFNGASLKSLSDDYAPEAGHEYAISILGTSMVLTCVNGTDLVLDVWKGLNTQRFLCTDAEGYTGFLCRGAGGGKGRYLGFNAYEWLACSATKQDRWEYFFLRADPAGGFQMLMYKNEKLAPVSRDSRTTLKMMATSSTRFGFTRLDDDAYHGTWDTRSSRGTDIPQDGSMYEIKILGTSKAFTCVNGTDLKILELNGSDTQLFRCTTYEGHMGFICKGADGGRGRYLGFVAKDWLACSAYYQRDWEHIHAKASPSGGFMLWMKKDSHQAPVARVGEDAARMVPESSTYVSFIRRE</sequence>
<accession>A0ABR0T2R8</accession>
<evidence type="ECO:0000313" key="3">
    <source>
        <dbReference type="Proteomes" id="UP001338125"/>
    </source>
</evidence>
<feature type="domain" description="Pierisin-like" evidence="1">
    <location>
        <begin position="60"/>
        <end position="189"/>
    </location>
</feature>
<dbReference type="PANTHER" id="PTHR39697">
    <property type="entry name" value="RICIN B LECTIN DOMAIN-CONTAINING PROTEIN-RELATED"/>
    <property type="match status" value="1"/>
</dbReference>
<dbReference type="Gene3D" id="3.90.210.10">
    <property type="entry name" value="Heat-Labile Enterotoxin, subunit A"/>
    <property type="match status" value="1"/>
</dbReference>
<evidence type="ECO:0000313" key="2">
    <source>
        <dbReference type="EMBL" id="KAK5998524.1"/>
    </source>
</evidence>
<proteinExistence type="predicted"/>
<gene>
    <name evidence="2" type="ORF">PT974_00903</name>
</gene>
<dbReference type="Pfam" id="PF22596">
    <property type="entry name" value="Scabin-like"/>
    <property type="match status" value="1"/>
</dbReference>
<dbReference type="Proteomes" id="UP001338125">
    <property type="component" value="Unassembled WGS sequence"/>
</dbReference>
<comment type="caution">
    <text evidence="2">The sequence shown here is derived from an EMBL/GenBank/DDBJ whole genome shotgun (WGS) entry which is preliminary data.</text>
</comment>
<evidence type="ECO:0000259" key="1">
    <source>
        <dbReference type="Pfam" id="PF22596"/>
    </source>
</evidence>
<name>A0ABR0T2R8_9HYPO</name>
<dbReference type="SUPFAM" id="SSF56399">
    <property type="entry name" value="ADP-ribosylation"/>
    <property type="match status" value="1"/>
</dbReference>
<dbReference type="PANTHER" id="PTHR39697:SF1">
    <property type="entry name" value="RICIN B LECTIN DOMAIN-CONTAINING PROTEIN"/>
    <property type="match status" value="1"/>
</dbReference>